<dbReference type="PANTHER" id="PTHR30163">
    <property type="entry name" value="MEMBRANE-BOUND LYTIC MUREIN TRANSGLYCOSYLASE B"/>
    <property type="match status" value="1"/>
</dbReference>
<dbReference type="PANTHER" id="PTHR30163:SF8">
    <property type="entry name" value="LYTIC MUREIN TRANSGLYCOSYLASE"/>
    <property type="match status" value="1"/>
</dbReference>
<organism evidence="4">
    <name type="scientific">uncultured bacterium T3_18_29584</name>
    <dbReference type="NCBI Taxonomy" id="1193512"/>
    <lineage>
        <taxon>Bacteria</taxon>
        <taxon>environmental samples</taxon>
    </lineage>
</organism>
<dbReference type="InterPro" id="IPR023346">
    <property type="entry name" value="Lysozyme-like_dom_sf"/>
</dbReference>
<dbReference type="AlphaFoldDB" id="K7T4E2"/>
<name>K7T4E2_9BACT</name>
<dbReference type="EMBL" id="JQ966984">
    <property type="protein sequence ID" value="AFV98856.1"/>
    <property type="molecule type" value="Genomic_DNA"/>
</dbReference>
<dbReference type="InterPro" id="IPR036366">
    <property type="entry name" value="PGBDSf"/>
</dbReference>
<feature type="chain" id="PRO_5003911029" evidence="1">
    <location>
        <begin position="50"/>
        <end position="425"/>
    </location>
</feature>
<dbReference type="InterPro" id="IPR043426">
    <property type="entry name" value="MltB-like"/>
</dbReference>
<evidence type="ECO:0000259" key="3">
    <source>
        <dbReference type="Pfam" id="PF13406"/>
    </source>
</evidence>
<accession>K7T4E2</accession>
<dbReference type="Gene3D" id="1.10.8.350">
    <property type="entry name" value="Bacterial muramidase"/>
    <property type="match status" value="1"/>
</dbReference>
<dbReference type="CDD" id="cd13399">
    <property type="entry name" value="Slt35-like"/>
    <property type="match status" value="1"/>
</dbReference>
<feature type="domain" description="Peptidoglycan binding-like" evidence="2">
    <location>
        <begin position="368"/>
        <end position="422"/>
    </location>
</feature>
<protein>
    <submittedName>
        <fullName evidence="4">MltB</fullName>
    </submittedName>
</protein>
<dbReference type="InterPro" id="IPR031304">
    <property type="entry name" value="SLT_2"/>
</dbReference>
<dbReference type="Gene3D" id="1.10.530.10">
    <property type="match status" value="1"/>
</dbReference>
<dbReference type="GO" id="GO:0009253">
    <property type="term" value="P:peptidoglycan catabolic process"/>
    <property type="evidence" value="ECO:0007669"/>
    <property type="project" value="TreeGrafter"/>
</dbReference>
<sequence>MTMEHDNKYNNKCNNKSPYYFSITRRFALMGLASFLGASSGLLTSTANADNGFKHWIAEFRTVAFNAGITPATYALAFKGVDSPDPEVLKKANYQPEFTDPTWNYFDNRVQDNAIALGRSHAKKWGKWLNSIEKRFGVDRNTLLAIWSIESDYGAAMDRDTAMRYAIRSLATLAYGDKRRSKYAQTQLIAALKILQSGDIDRSHLMGSWAGALGHTQFIPTSYLTYAVDMDGDGKRDIWTSVPDALATAANLLHKNGWQTGRTWGYEVILPEGQKFPSGSLTLAEWARLGVRRANGKPFPTPSDKATLKLPDGTNGPVFLVTKNFFVIKRYNSADRYAFAVGLLSDRIAGYPGLVKDWDRPFTGISIQERQEVQSHLAALGYYHGKIDGKNGEVTKNAIKAFQSRNGLKPDGNPSRELLTILRKR</sequence>
<reference evidence="4" key="1">
    <citation type="journal article" date="2012" name="MBio">
        <title>Long-term exposure to antibiotics has caused accumulation of resistance determinants in the gut microbiota of honeybees.</title>
        <authorList>
            <person name="Tian B."/>
            <person name="Fadhil N.H."/>
            <person name="Powell J.E."/>
            <person name="Kwong W.K."/>
            <person name="Moran N.A."/>
        </authorList>
    </citation>
    <scope>NUCLEOTIDE SEQUENCE</scope>
</reference>
<dbReference type="Pfam" id="PF01471">
    <property type="entry name" value="PG_binding_1"/>
    <property type="match status" value="1"/>
</dbReference>
<evidence type="ECO:0000259" key="2">
    <source>
        <dbReference type="Pfam" id="PF01471"/>
    </source>
</evidence>
<proteinExistence type="predicted"/>
<dbReference type="SUPFAM" id="SSF47090">
    <property type="entry name" value="PGBD-like"/>
    <property type="match status" value="1"/>
</dbReference>
<dbReference type="Pfam" id="PF13406">
    <property type="entry name" value="SLT_2"/>
    <property type="match status" value="1"/>
</dbReference>
<dbReference type="InterPro" id="IPR002477">
    <property type="entry name" value="Peptidoglycan-bd-like"/>
</dbReference>
<evidence type="ECO:0000256" key="1">
    <source>
        <dbReference type="SAM" id="SignalP"/>
    </source>
</evidence>
<feature type="domain" description="Transglycosylase SLT" evidence="3">
    <location>
        <begin position="53"/>
        <end position="346"/>
    </location>
</feature>
<dbReference type="Gene3D" id="1.10.101.10">
    <property type="entry name" value="PGBD-like superfamily/PGBD"/>
    <property type="match status" value="1"/>
</dbReference>
<dbReference type="InterPro" id="IPR036365">
    <property type="entry name" value="PGBD-like_sf"/>
</dbReference>
<dbReference type="SUPFAM" id="SSF53955">
    <property type="entry name" value="Lysozyme-like"/>
    <property type="match status" value="1"/>
</dbReference>
<dbReference type="GO" id="GO:0008933">
    <property type="term" value="F:peptidoglycan lytic transglycosylase activity"/>
    <property type="evidence" value="ECO:0007669"/>
    <property type="project" value="TreeGrafter"/>
</dbReference>
<keyword evidence="1" id="KW-0732">Signal</keyword>
<evidence type="ECO:0000313" key="4">
    <source>
        <dbReference type="EMBL" id="AFV98856.1"/>
    </source>
</evidence>
<dbReference type="NCBIfam" id="TIGR02283">
    <property type="entry name" value="MltB_2"/>
    <property type="match status" value="1"/>
</dbReference>
<dbReference type="InterPro" id="IPR011970">
    <property type="entry name" value="MltB_2"/>
</dbReference>
<feature type="signal peptide" evidence="1">
    <location>
        <begin position="1"/>
        <end position="49"/>
    </location>
</feature>